<evidence type="ECO:0000313" key="1">
    <source>
        <dbReference type="EMBL" id="TGX82855.1"/>
    </source>
</evidence>
<protein>
    <submittedName>
        <fullName evidence="1">SPFH domain-containing protein</fullName>
    </submittedName>
</protein>
<gene>
    <name evidence="1" type="ORF">E5358_05835</name>
</gene>
<name>A0AC61QRI5_9BACT</name>
<dbReference type="EMBL" id="SRZC01000007">
    <property type="protein sequence ID" value="TGX82855.1"/>
    <property type="molecule type" value="Genomic_DNA"/>
</dbReference>
<dbReference type="Proteomes" id="UP000308886">
    <property type="component" value="Unassembled WGS sequence"/>
</dbReference>
<keyword evidence="2" id="KW-1185">Reference proteome</keyword>
<sequence>MKKFLYLLIALIACTVFSSCHRVAPGAGEESVLVHKPWFFGHGGVDKDAVTTGSTWCWWSTSSETFKIIPVKYTEKLDDIISNENTPLDFNTMITLQIQKGKSPLLLENYGVDWYNNNIKEIYNNLTRHYVSQYSPFDLTSNREVIAHIDSCVKADMIQYIAKLSEKKDFPVTVINVITGRAIPNTAQLAEMNNTAAQIQARQTQERRYEMEVARERAERQRATSDKAYQREMGLTAEQFINLKAWDIIASKKGANIDVLFDGGASSTMWNIKR</sequence>
<accession>A0AC61QRI5</accession>
<comment type="caution">
    <text evidence="1">The sequence shown here is derived from an EMBL/GenBank/DDBJ whole genome shotgun (WGS) entry which is preliminary data.</text>
</comment>
<proteinExistence type="predicted"/>
<organism evidence="1 2">
    <name type="scientific">Palleniella muris</name>
    <dbReference type="NCBI Taxonomy" id="3038145"/>
    <lineage>
        <taxon>Bacteria</taxon>
        <taxon>Pseudomonadati</taxon>
        <taxon>Bacteroidota</taxon>
        <taxon>Bacteroidia</taxon>
        <taxon>Bacteroidales</taxon>
        <taxon>Prevotellaceae</taxon>
        <taxon>Palleniella</taxon>
    </lineage>
</organism>
<evidence type="ECO:0000313" key="2">
    <source>
        <dbReference type="Proteomes" id="UP000308886"/>
    </source>
</evidence>
<reference evidence="1" key="1">
    <citation type="submission" date="2019-04" db="EMBL/GenBank/DDBJ databases">
        <title>Microbes associate with the intestines of laboratory mice.</title>
        <authorList>
            <person name="Navarre W."/>
            <person name="Wong E."/>
            <person name="Huang K."/>
            <person name="Tropini C."/>
            <person name="Ng K."/>
            <person name="Yu B."/>
        </authorList>
    </citation>
    <scope>NUCLEOTIDE SEQUENCE</scope>
    <source>
        <strain evidence="1">NM73_A23</strain>
    </source>
</reference>